<keyword evidence="1" id="KW-1133">Transmembrane helix</keyword>
<dbReference type="EMBL" id="JACJJQ010000002">
    <property type="protein sequence ID" value="MBM6753254.1"/>
    <property type="molecule type" value="Genomic_DNA"/>
</dbReference>
<evidence type="ECO:0000256" key="1">
    <source>
        <dbReference type="SAM" id="Phobius"/>
    </source>
</evidence>
<evidence type="ECO:0000313" key="4">
    <source>
        <dbReference type="Proteomes" id="UP000776629"/>
    </source>
</evidence>
<sequence length="229" mass="26222">MENVETQLKKSDQRIQWVDLAKGIAILLMIIGHEIPGGSKLYALIFSFHMPLFFILSGYTSKKVANLNTFLSKTKKSFYRIWLLAMVMIVINTVLQFIFWGHFNLLEKLVKGIVWGSNIPAKGIGNVGVMWFLIVFFWAKMLFSLLLMTMPKMEIGICLLVLSFISYLISSHFWLIQGWDIVPFAALFMWGGVCCKKLLSTNSTFQVALSIYIGSYYSMGFSCFKKYSH</sequence>
<dbReference type="GO" id="GO:0016746">
    <property type="term" value="F:acyltransferase activity"/>
    <property type="evidence" value="ECO:0007669"/>
    <property type="project" value="UniProtKB-KW"/>
</dbReference>
<feature type="transmembrane region" description="Helical" evidence="1">
    <location>
        <begin position="81"/>
        <end position="103"/>
    </location>
</feature>
<organism evidence="3 4">
    <name type="scientific">Limosilactobacillus alvi</name>
    <dbReference type="NCBI Taxonomy" id="990412"/>
    <lineage>
        <taxon>Bacteria</taxon>
        <taxon>Bacillati</taxon>
        <taxon>Bacillota</taxon>
        <taxon>Bacilli</taxon>
        <taxon>Lactobacillales</taxon>
        <taxon>Lactobacillaceae</taxon>
        <taxon>Limosilactobacillus</taxon>
    </lineage>
</organism>
<comment type="caution">
    <text evidence="3">The sequence shown here is derived from an EMBL/GenBank/DDBJ whole genome shotgun (WGS) entry which is preliminary data.</text>
</comment>
<feature type="transmembrane region" description="Helical" evidence="1">
    <location>
        <begin position="17"/>
        <end position="35"/>
    </location>
</feature>
<feature type="transmembrane region" description="Helical" evidence="1">
    <location>
        <begin position="41"/>
        <end position="60"/>
    </location>
</feature>
<keyword evidence="1" id="KW-0472">Membrane</keyword>
<gene>
    <name evidence="3" type="ORF">H5993_00530</name>
</gene>
<feature type="transmembrane region" description="Helical" evidence="1">
    <location>
        <begin position="123"/>
        <end position="143"/>
    </location>
</feature>
<reference evidence="3 4" key="1">
    <citation type="journal article" date="2021" name="Sci. Rep.">
        <title>The distribution of antibiotic resistance genes in chicken gut microbiota commensals.</title>
        <authorList>
            <person name="Juricova H."/>
            <person name="Matiasovicova J."/>
            <person name="Kubasova T."/>
            <person name="Cejkova D."/>
            <person name="Rychlik I."/>
        </authorList>
    </citation>
    <scope>NUCLEOTIDE SEQUENCE [LARGE SCALE GENOMIC DNA]</scope>
    <source>
        <strain evidence="3 4">An810</strain>
    </source>
</reference>
<dbReference type="InterPro" id="IPR002656">
    <property type="entry name" value="Acyl_transf_3_dom"/>
</dbReference>
<evidence type="ECO:0000259" key="2">
    <source>
        <dbReference type="Pfam" id="PF01757"/>
    </source>
</evidence>
<dbReference type="PANTHER" id="PTHR37312:SF1">
    <property type="entry name" value="MEMBRANE-BOUND ACYLTRANSFERASE YKRP-RELATED"/>
    <property type="match status" value="1"/>
</dbReference>
<dbReference type="InterPro" id="IPR052734">
    <property type="entry name" value="Nod_factor_acetyltransferase"/>
</dbReference>
<feature type="transmembrane region" description="Helical" evidence="1">
    <location>
        <begin position="155"/>
        <end position="175"/>
    </location>
</feature>
<feature type="domain" description="Acyltransferase 3" evidence="2">
    <location>
        <begin position="16"/>
        <end position="217"/>
    </location>
</feature>
<dbReference type="Pfam" id="PF01757">
    <property type="entry name" value="Acyl_transf_3"/>
    <property type="match status" value="1"/>
</dbReference>
<dbReference type="Proteomes" id="UP000776629">
    <property type="component" value="Unassembled WGS sequence"/>
</dbReference>
<name>A0ABS2EL98_9LACO</name>
<protein>
    <submittedName>
        <fullName evidence="3">Acyltransferase family protein</fullName>
    </submittedName>
</protein>
<dbReference type="PANTHER" id="PTHR37312">
    <property type="entry name" value="MEMBRANE-BOUND ACYLTRANSFERASE YKRP-RELATED"/>
    <property type="match status" value="1"/>
</dbReference>
<keyword evidence="4" id="KW-1185">Reference proteome</keyword>
<keyword evidence="3" id="KW-0808">Transferase</keyword>
<evidence type="ECO:0000313" key="3">
    <source>
        <dbReference type="EMBL" id="MBM6753254.1"/>
    </source>
</evidence>
<accession>A0ABS2EL98</accession>
<proteinExistence type="predicted"/>
<keyword evidence="1" id="KW-0812">Transmembrane</keyword>
<keyword evidence="3" id="KW-0012">Acyltransferase</keyword>